<dbReference type="Pfam" id="PF15663">
    <property type="entry name" value="zf-CCCH_3"/>
    <property type="match status" value="1"/>
</dbReference>
<keyword evidence="1 6" id="KW-0479">Metal-binding</keyword>
<keyword evidence="5" id="KW-0238">DNA-binding</keyword>
<feature type="compositionally biased region" description="Basic and acidic residues" evidence="7">
    <location>
        <begin position="543"/>
        <end position="559"/>
    </location>
</feature>
<feature type="compositionally biased region" description="Basic and acidic residues" evidence="7">
    <location>
        <begin position="459"/>
        <end position="488"/>
    </location>
</feature>
<evidence type="ECO:0000256" key="7">
    <source>
        <dbReference type="SAM" id="MobiDB-lite"/>
    </source>
</evidence>
<keyword evidence="3 6" id="KW-0863">Zinc-finger</keyword>
<feature type="domain" description="C3H1-type" evidence="8">
    <location>
        <begin position="29"/>
        <end position="58"/>
    </location>
</feature>
<feature type="compositionally biased region" description="Polar residues" evidence="7">
    <location>
        <begin position="393"/>
        <end position="412"/>
    </location>
</feature>
<sequence length="689" mass="76819">MASVTKNLAAVQPLRPSSSSAAQAEDESWKKNTDCVYFLASPLTCKKGIECEYRHSESARFNPRDCWYWTNSVCLNPNCPFRHPPLDGLLEATVAVPGGTTLPSTQAVSCSPHSSAKQGVSCIFFQKGYCLKGDGCRFLHGSIPTSYKVPQVPAAGGIDKYTQQKIIPQANFSKLVEALPEAKASSKVTVAFQINGASTERYGPPTTVSIKDLPNKKEPTAAPINNGNTRSKSSHFHQAHHSNSTDDADFQNDKSADQLLRESSPGFDVLVDDGIRDADFYLNEDHFASVRGRDVRNLNGLEIGHPDDYDSVDDVDPEMYHDPRRYESYEHLQEKYAWEQHGGSSDRSLREAAHGSVDDYLHHHLSKRKRVNGLRSVVNPDYGPKRDAEERNYQNAGRNSFHSPPRENSLSSRLHGRIKLPRRSPVYGGSLHQEMENDRGRNRRRLSPCKPQFSSHHGRFQDRLRGRIQDDLNEGKTFRDSTTKRGIEDNNDTDFAGPKSLAELKVSKQSYGKKQQMKHGQPTEGNLSFEGPKPLSEILKRKREAEAAASGKKEEDKQIKYKRNPVSGGNSTSVTFSEKQTESQITLSSKPEQPEAPDSNSTEQLNEGKSSQAYDLSISNNGEGLAVDGVEDHEHELEENDRGNGDYEYDRDDGEDCNLEDGENADPENDYMDEDDGDDFAKKIGVMFS</sequence>
<dbReference type="GO" id="GO:0008270">
    <property type="term" value="F:zinc ion binding"/>
    <property type="evidence" value="ECO:0007669"/>
    <property type="project" value="UniProtKB-KW"/>
</dbReference>
<dbReference type="Gene3D" id="4.10.1000.10">
    <property type="entry name" value="Zinc finger, CCCH-type"/>
    <property type="match status" value="1"/>
</dbReference>
<dbReference type="InterPro" id="IPR041686">
    <property type="entry name" value="Znf-CCCH_3"/>
</dbReference>
<keyword evidence="10" id="KW-1185">Reference proteome</keyword>
<dbReference type="PANTHER" id="PTHR15725:SF14">
    <property type="entry name" value="ZINC FINGER CCCH DOMAIN-CONTAINING PROTEIN 11A"/>
    <property type="match status" value="1"/>
</dbReference>
<feature type="zinc finger region" description="C3H1-type" evidence="6">
    <location>
        <begin position="116"/>
        <end position="143"/>
    </location>
</feature>
<dbReference type="PANTHER" id="PTHR15725">
    <property type="entry name" value="ZN-FINGER, C-X8-C-X5-C-X3-H TYPE-CONTAINING"/>
    <property type="match status" value="1"/>
</dbReference>
<dbReference type="PROSITE" id="PS50103">
    <property type="entry name" value="ZF_C3H1"/>
    <property type="match status" value="3"/>
</dbReference>
<gene>
    <name evidence="9" type="ORF">Nepgr_008563</name>
</gene>
<protein>
    <recommendedName>
        <fullName evidence="8">C3H1-type domain-containing protein</fullName>
    </recommendedName>
</protein>
<dbReference type="InterPro" id="IPR036855">
    <property type="entry name" value="Znf_CCCH_sf"/>
</dbReference>
<evidence type="ECO:0000256" key="2">
    <source>
        <dbReference type="ARBA" id="ARBA00022737"/>
    </source>
</evidence>
<evidence type="ECO:0000256" key="6">
    <source>
        <dbReference type="PROSITE-ProRule" id="PRU00723"/>
    </source>
</evidence>
<evidence type="ECO:0000256" key="5">
    <source>
        <dbReference type="ARBA" id="ARBA00023125"/>
    </source>
</evidence>
<evidence type="ECO:0000256" key="3">
    <source>
        <dbReference type="ARBA" id="ARBA00022771"/>
    </source>
</evidence>
<reference evidence="9" key="1">
    <citation type="submission" date="2023-05" db="EMBL/GenBank/DDBJ databases">
        <title>Nepenthes gracilis genome sequencing.</title>
        <authorList>
            <person name="Fukushima K."/>
        </authorList>
    </citation>
    <scope>NUCLEOTIDE SEQUENCE</scope>
    <source>
        <strain evidence="9">SING2019-196</strain>
    </source>
</reference>
<feature type="region of interest" description="Disordered" evidence="7">
    <location>
        <begin position="371"/>
        <end position="678"/>
    </location>
</feature>
<dbReference type="Proteomes" id="UP001279734">
    <property type="component" value="Unassembled WGS sequence"/>
</dbReference>
<dbReference type="FunFam" id="4.10.1000.10:FF:000021">
    <property type="entry name" value="Zinc finger CCCH domain-containing protein 17"/>
    <property type="match status" value="1"/>
</dbReference>
<dbReference type="GO" id="GO:0003677">
    <property type="term" value="F:DNA binding"/>
    <property type="evidence" value="ECO:0007669"/>
    <property type="project" value="UniProtKB-KW"/>
</dbReference>
<accession>A0AAD3S8X4</accession>
<organism evidence="9 10">
    <name type="scientific">Nepenthes gracilis</name>
    <name type="common">Slender pitcher plant</name>
    <dbReference type="NCBI Taxonomy" id="150966"/>
    <lineage>
        <taxon>Eukaryota</taxon>
        <taxon>Viridiplantae</taxon>
        <taxon>Streptophyta</taxon>
        <taxon>Embryophyta</taxon>
        <taxon>Tracheophyta</taxon>
        <taxon>Spermatophyta</taxon>
        <taxon>Magnoliopsida</taxon>
        <taxon>eudicotyledons</taxon>
        <taxon>Gunneridae</taxon>
        <taxon>Pentapetalae</taxon>
        <taxon>Caryophyllales</taxon>
        <taxon>Nepenthaceae</taxon>
        <taxon>Nepenthes</taxon>
    </lineage>
</organism>
<dbReference type="AlphaFoldDB" id="A0AAD3S8X4"/>
<evidence type="ECO:0000259" key="8">
    <source>
        <dbReference type="PROSITE" id="PS50103"/>
    </source>
</evidence>
<keyword evidence="4 6" id="KW-0862">Zinc</keyword>
<feature type="region of interest" description="Disordered" evidence="7">
    <location>
        <begin position="201"/>
        <end position="251"/>
    </location>
</feature>
<comment type="caution">
    <text evidence="9">The sequence shown here is derived from an EMBL/GenBank/DDBJ whole genome shotgun (WGS) entry which is preliminary data.</text>
</comment>
<dbReference type="SUPFAM" id="SSF90229">
    <property type="entry name" value="CCCH zinc finger"/>
    <property type="match status" value="1"/>
</dbReference>
<evidence type="ECO:0000313" key="9">
    <source>
        <dbReference type="EMBL" id="GMH06723.1"/>
    </source>
</evidence>
<feature type="domain" description="C3H1-type" evidence="8">
    <location>
        <begin position="60"/>
        <end position="86"/>
    </location>
</feature>
<dbReference type="GO" id="GO:0003729">
    <property type="term" value="F:mRNA binding"/>
    <property type="evidence" value="ECO:0007669"/>
    <property type="project" value="TreeGrafter"/>
</dbReference>
<feature type="compositionally biased region" description="Polar residues" evidence="7">
    <location>
        <begin position="567"/>
        <end position="591"/>
    </location>
</feature>
<dbReference type="InterPro" id="IPR000571">
    <property type="entry name" value="Znf_CCCH"/>
</dbReference>
<dbReference type="Pfam" id="PF14608">
    <property type="entry name" value="zf-CCCH_2"/>
    <property type="match status" value="1"/>
</dbReference>
<evidence type="ECO:0000313" key="10">
    <source>
        <dbReference type="Proteomes" id="UP001279734"/>
    </source>
</evidence>
<feature type="compositionally biased region" description="Polar residues" evidence="7">
    <location>
        <begin position="598"/>
        <end position="622"/>
    </location>
</feature>
<dbReference type="EMBL" id="BSYO01000006">
    <property type="protein sequence ID" value="GMH06723.1"/>
    <property type="molecule type" value="Genomic_DNA"/>
</dbReference>
<proteinExistence type="predicted"/>
<feature type="compositionally biased region" description="Basic and acidic residues" evidence="7">
    <location>
        <begin position="630"/>
        <end position="645"/>
    </location>
</feature>
<feature type="zinc finger region" description="C3H1-type" evidence="6">
    <location>
        <begin position="29"/>
        <end position="58"/>
    </location>
</feature>
<evidence type="ECO:0000256" key="4">
    <source>
        <dbReference type="ARBA" id="ARBA00022833"/>
    </source>
</evidence>
<evidence type="ECO:0000256" key="1">
    <source>
        <dbReference type="ARBA" id="ARBA00022723"/>
    </source>
</evidence>
<keyword evidence="2" id="KW-0677">Repeat</keyword>
<feature type="compositionally biased region" description="Acidic residues" evidence="7">
    <location>
        <begin position="647"/>
        <end position="678"/>
    </location>
</feature>
<feature type="domain" description="C3H1-type" evidence="8">
    <location>
        <begin position="116"/>
        <end position="143"/>
    </location>
</feature>
<feature type="zinc finger region" description="C3H1-type" evidence="6">
    <location>
        <begin position="60"/>
        <end position="86"/>
    </location>
</feature>
<dbReference type="SMART" id="SM00356">
    <property type="entry name" value="ZnF_C3H1"/>
    <property type="match status" value="3"/>
</dbReference>
<name>A0AAD3S8X4_NEPGR</name>
<feature type="compositionally biased region" description="Basic and acidic residues" evidence="7">
    <location>
        <begin position="383"/>
        <end position="392"/>
    </location>
</feature>